<dbReference type="InParanoid" id="A0A2H3DPG4"/>
<protein>
    <recommendedName>
        <fullName evidence="1">AAA-ATPase-like domain-containing protein</fullName>
    </recommendedName>
</protein>
<feature type="domain" description="AAA-ATPase-like" evidence="1">
    <location>
        <begin position="100"/>
        <end position="179"/>
    </location>
</feature>
<sequence length="450" mass="50938">MAQLTKAQYRKPSRASMFPIPTSKRWCHLLGGSSSTLTSRIFKVTTRRQLVASILAFCSLEKFWKLHRTHLSLPPCSFTGEMPGPWSNVNDTFNKAFDLVWEYLHENGRNSIDGVYVLVDEHDWALNQFVQKHAYNDVAWNGTPLAIAMENFWGMLEQNFARDIIGRSFITGVTPVALDPAFAENISFSPVFSGLCGLTKEEVMGVMDRMGVDSDAWIKPLMKYANGYYFSQAAEAAPVFNTSICLTALQKFCQNDLVASEEVFKHPEYLVPEGLLEIVASNSDVIHQLAKAVETQDHSFTPIEYEDNNFHFHNVRLSDLKHGYDHTLLKLLVYYGALSFDPHEPTKFIRIPNHAVATQVVSSIMEWGGVHATELKNALGELDDPMNVVRVLDMYRGMLATDEFKHGLHHGEKEHADVLFSILFNNMLSRPEHGYTVTKIEDDNHDDDCD</sequence>
<gene>
    <name evidence="2" type="ORF">ARMGADRAFT_1052937</name>
</gene>
<evidence type="ECO:0000313" key="3">
    <source>
        <dbReference type="Proteomes" id="UP000217790"/>
    </source>
</evidence>
<evidence type="ECO:0000259" key="1">
    <source>
        <dbReference type="Pfam" id="PF09820"/>
    </source>
</evidence>
<dbReference type="Proteomes" id="UP000217790">
    <property type="component" value="Unassembled WGS sequence"/>
</dbReference>
<proteinExistence type="predicted"/>
<dbReference type="OrthoDB" id="5380555at2759"/>
<evidence type="ECO:0000313" key="2">
    <source>
        <dbReference type="EMBL" id="PBK95774.1"/>
    </source>
</evidence>
<dbReference type="InterPro" id="IPR018631">
    <property type="entry name" value="AAA-ATPase-like_dom"/>
</dbReference>
<accession>A0A2H3DPG4</accession>
<dbReference type="EMBL" id="KZ293651">
    <property type="protein sequence ID" value="PBK95774.1"/>
    <property type="molecule type" value="Genomic_DNA"/>
</dbReference>
<organism evidence="2 3">
    <name type="scientific">Armillaria gallica</name>
    <name type="common">Bulbous honey fungus</name>
    <name type="synonym">Armillaria bulbosa</name>
    <dbReference type="NCBI Taxonomy" id="47427"/>
    <lineage>
        <taxon>Eukaryota</taxon>
        <taxon>Fungi</taxon>
        <taxon>Dikarya</taxon>
        <taxon>Basidiomycota</taxon>
        <taxon>Agaricomycotina</taxon>
        <taxon>Agaricomycetes</taxon>
        <taxon>Agaricomycetidae</taxon>
        <taxon>Agaricales</taxon>
        <taxon>Marasmiineae</taxon>
        <taxon>Physalacriaceae</taxon>
        <taxon>Armillaria</taxon>
    </lineage>
</organism>
<dbReference type="PANTHER" id="PTHR34825">
    <property type="entry name" value="CONSERVED PROTEIN, WITH A WEAK D-GALACTARATE DEHYDRATASE/ALTRONATE HYDROLASE DOMAIN"/>
    <property type="match status" value="1"/>
</dbReference>
<reference evidence="3" key="1">
    <citation type="journal article" date="2017" name="Nat. Ecol. Evol.">
        <title>Genome expansion and lineage-specific genetic innovations in the forest pathogenic fungi Armillaria.</title>
        <authorList>
            <person name="Sipos G."/>
            <person name="Prasanna A.N."/>
            <person name="Walter M.C."/>
            <person name="O'Connor E."/>
            <person name="Balint B."/>
            <person name="Krizsan K."/>
            <person name="Kiss B."/>
            <person name="Hess J."/>
            <person name="Varga T."/>
            <person name="Slot J."/>
            <person name="Riley R."/>
            <person name="Boka B."/>
            <person name="Rigling D."/>
            <person name="Barry K."/>
            <person name="Lee J."/>
            <person name="Mihaltcheva S."/>
            <person name="LaButti K."/>
            <person name="Lipzen A."/>
            <person name="Waldron R."/>
            <person name="Moloney N.M."/>
            <person name="Sperisen C."/>
            <person name="Kredics L."/>
            <person name="Vagvoelgyi C."/>
            <person name="Patrignani A."/>
            <person name="Fitzpatrick D."/>
            <person name="Nagy I."/>
            <person name="Doyle S."/>
            <person name="Anderson J.B."/>
            <person name="Grigoriev I.V."/>
            <person name="Gueldener U."/>
            <person name="Muensterkoetter M."/>
            <person name="Nagy L.G."/>
        </authorList>
    </citation>
    <scope>NUCLEOTIDE SEQUENCE [LARGE SCALE GENOMIC DNA]</scope>
    <source>
        <strain evidence="3">Ar21-2</strain>
    </source>
</reference>
<name>A0A2H3DPG4_ARMGA</name>
<dbReference type="AlphaFoldDB" id="A0A2H3DPG4"/>
<keyword evidence="3" id="KW-1185">Reference proteome</keyword>
<dbReference type="Pfam" id="PF09820">
    <property type="entry name" value="AAA-ATPase_like"/>
    <property type="match status" value="1"/>
</dbReference>
<dbReference type="PANTHER" id="PTHR34825:SF1">
    <property type="entry name" value="AAA-ATPASE-LIKE DOMAIN-CONTAINING PROTEIN"/>
    <property type="match status" value="1"/>
</dbReference>
<dbReference type="OMA" id="SSIMEWG"/>